<proteinExistence type="inferred from homology"/>
<comment type="similarity">
    <text evidence="7">Belongs to the binding-protein-dependent transport system permease family.</text>
</comment>
<dbReference type="Proteomes" id="UP000254701">
    <property type="component" value="Unassembled WGS sequence"/>
</dbReference>
<dbReference type="Pfam" id="PF19300">
    <property type="entry name" value="BPD_transp_1_N"/>
    <property type="match status" value="1"/>
</dbReference>
<keyword evidence="2 7" id="KW-0813">Transport</keyword>
<keyword evidence="6 7" id="KW-0472">Membrane</keyword>
<sequence>MTLFANSPVKSFVVARVASGLVSIFFISFLVFLGTSMLPGDAANALLGQNATPETVLALRTELGLDQPLPVRYFHWLGNALHGDFGTSLSNSQPVINLLVPRLINSLILAFSAAAIVLPLAVGIGLLAAINRGKALDTATGSISAIFLSMPSFLIGYLLVFIFAVKLGLFPPLSMVRSSASLPTWISALTLPVLTLVLVAQAHVMKLTRAAVLGVMSSDYILMAETKGIPRNRIILKHALPNALSPIVSICMITMAYLIVDVVVIEAVFNYPGMGKLMVDAVAYRDIPMVLACGVLFSTIFITLNFTADLLAMLVNPRQRLPRKGN</sequence>
<dbReference type="OrthoDB" id="9805855at2"/>
<feature type="transmembrane region" description="Helical" evidence="7">
    <location>
        <begin position="12"/>
        <end position="33"/>
    </location>
</feature>
<evidence type="ECO:0000256" key="6">
    <source>
        <dbReference type="ARBA" id="ARBA00023136"/>
    </source>
</evidence>
<evidence type="ECO:0000256" key="3">
    <source>
        <dbReference type="ARBA" id="ARBA00022475"/>
    </source>
</evidence>
<keyword evidence="4 7" id="KW-0812">Transmembrane</keyword>
<feature type="transmembrane region" description="Helical" evidence="7">
    <location>
        <begin position="243"/>
        <end position="269"/>
    </location>
</feature>
<feature type="transmembrane region" description="Helical" evidence="7">
    <location>
        <begin position="107"/>
        <end position="130"/>
    </location>
</feature>
<keyword evidence="5 7" id="KW-1133">Transmembrane helix</keyword>
<dbReference type="InterPro" id="IPR035906">
    <property type="entry name" value="MetI-like_sf"/>
</dbReference>
<feature type="domain" description="ABC transmembrane type-1" evidence="8">
    <location>
        <begin position="103"/>
        <end position="308"/>
    </location>
</feature>
<evidence type="ECO:0000313" key="10">
    <source>
        <dbReference type="Proteomes" id="UP000254701"/>
    </source>
</evidence>
<dbReference type="CDD" id="cd06261">
    <property type="entry name" value="TM_PBP2"/>
    <property type="match status" value="1"/>
</dbReference>
<keyword evidence="3" id="KW-1003">Cell membrane</keyword>
<dbReference type="AlphaFoldDB" id="A0A381IPR4"/>
<protein>
    <submittedName>
        <fullName evidence="9">Glutathione transport system permease protein gsiC</fullName>
    </submittedName>
</protein>
<comment type="subcellular location">
    <subcellularLocation>
        <location evidence="1 7">Cell membrane</location>
        <topology evidence="1 7">Multi-pass membrane protein</topology>
    </subcellularLocation>
</comment>
<evidence type="ECO:0000256" key="1">
    <source>
        <dbReference type="ARBA" id="ARBA00004651"/>
    </source>
</evidence>
<dbReference type="GO" id="GO:0005886">
    <property type="term" value="C:plasma membrane"/>
    <property type="evidence" value="ECO:0007669"/>
    <property type="project" value="UniProtKB-SubCell"/>
</dbReference>
<evidence type="ECO:0000313" key="9">
    <source>
        <dbReference type="EMBL" id="SUY29374.1"/>
    </source>
</evidence>
<dbReference type="InterPro" id="IPR000515">
    <property type="entry name" value="MetI-like"/>
</dbReference>
<dbReference type="RefSeq" id="WP_115734610.1">
    <property type="nucleotide sequence ID" value="NZ_BAAAVY010000037.1"/>
</dbReference>
<accession>A0A381IPR4</accession>
<dbReference type="EMBL" id="UFSM01000004">
    <property type="protein sequence ID" value="SUY29374.1"/>
    <property type="molecule type" value="Genomic_DNA"/>
</dbReference>
<feature type="transmembrane region" description="Helical" evidence="7">
    <location>
        <begin position="289"/>
        <end position="315"/>
    </location>
</feature>
<evidence type="ECO:0000256" key="2">
    <source>
        <dbReference type="ARBA" id="ARBA00022448"/>
    </source>
</evidence>
<reference evidence="9 10" key="1">
    <citation type="submission" date="2018-06" db="EMBL/GenBank/DDBJ databases">
        <authorList>
            <consortium name="Pathogen Informatics"/>
            <person name="Doyle S."/>
        </authorList>
    </citation>
    <scope>NUCLEOTIDE SEQUENCE [LARGE SCALE GENOMIC DNA]</scope>
    <source>
        <strain evidence="9 10">NCTC10684</strain>
    </source>
</reference>
<feature type="transmembrane region" description="Helical" evidence="7">
    <location>
        <begin position="185"/>
        <end position="204"/>
    </location>
</feature>
<feature type="transmembrane region" description="Helical" evidence="7">
    <location>
        <begin position="142"/>
        <end position="165"/>
    </location>
</feature>
<evidence type="ECO:0000256" key="5">
    <source>
        <dbReference type="ARBA" id="ARBA00022989"/>
    </source>
</evidence>
<dbReference type="PROSITE" id="PS50928">
    <property type="entry name" value="ABC_TM1"/>
    <property type="match status" value="1"/>
</dbReference>
<organism evidence="9 10">
    <name type="scientific">Aminobacter aminovorans</name>
    <name type="common">Chelatobacter heintzii</name>
    <dbReference type="NCBI Taxonomy" id="83263"/>
    <lineage>
        <taxon>Bacteria</taxon>
        <taxon>Pseudomonadati</taxon>
        <taxon>Pseudomonadota</taxon>
        <taxon>Alphaproteobacteria</taxon>
        <taxon>Hyphomicrobiales</taxon>
        <taxon>Phyllobacteriaceae</taxon>
        <taxon>Aminobacter</taxon>
    </lineage>
</organism>
<evidence type="ECO:0000256" key="7">
    <source>
        <dbReference type="RuleBase" id="RU363032"/>
    </source>
</evidence>
<dbReference type="GO" id="GO:0055085">
    <property type="term" value="P:transmembrane transport"/>
    <property type="evidence" value="ECO:0007669"/>
    <property type="project" value="InterPro"/>
</dbReference>
<name>A0A381IPR4_AMIAI</name>
<dbReference type="InterPro" id="IPR045621">
    <property type="entry name" value="BPD_transp_1_N"/>
</dbReference>
<evidence type="ECO:0000256" key="4">
    <source>
        <dbReference type="ARBA" id="ARBA00022692"/>
    </source>
</evidence>
<dbReference type="PANTHER" id="PTHR43163:SF6">
    <property type="entry name" value="DIPEPTIDE TRANSPORT SYSTEM PERMEASE PROTEIN DPPB-RELATED"/>
    <property type="match status" value="1"/>
</dbReference>
<dbReference type="PANTHER" id="PTHR43163">
    <property type="entry name" value="DIPEPTIDE TRANSPORT SYSTEM PERMEASE PROTEIN DPPB-RELATED"/>
    <property type="match status" value="1"/>
</dbReference>
<dbReference type="Gene3D" id="1.10.3720.10">
    <property type="entry name" value="MetI-like"/>
    <property type="match status" value="1"/>
</dbReference>
<evidence type="ECO:0000259" key="8">
    <source>
        <dbReference type="PROSITE" id="PS50928"/>
    </source>
</evidence>
<dbReference type="Pfam" id="PF00528">
    <property type="entry name" value="BPD_transp_1"/>
    <property type="match status" value="1"/>
</dbReference>
<gene>
    <name evidence="9" type="primary">gsiC_11</name>
    <name evidence="9" type="ORF">NCTC10684_05607</name>
</gene>
<dbReference type="SUPFAM" id="SSF161098">
    <property type="entry name" value="MetI-like"/>
    <property type="match status" value="1"/>
</dbReference>